<dbReference type="AlphaFoldDB" id="A0A0M0BN90"/>
<comment type="similarity">
    <text evidence="3">Belongs to the eukaryotic ribosomal protein eL18 family.</text>
</comment>
<dbReference type="HAMAP" id="MF_00329">
    <property type="entry name" value="Ribosomal_eL18"/>
    <property type="match status" value="1"/>
</dbReference>
<organism evidence="5 6">
    <name type="scientific">miscellaneous Crenarchaeota group-15 archaeon DG-45</name>
    <dbReference type="NCBI Taxonomy" id="1685127"/>
    <lineage>
        <taxon>Archaea</taxon>
        <taxon>Candidatus Bathyarchaeota</taxon>
        <taxon>MCG-15</taxon>
    </lineage>
</organism>
<gene>
    <name evidence="3" type="primary">rpl18e</name>
    <name evidence="5" type="ORF">AC482_05005</name>
</gene>
<dbReference type="Gene3D" id="3.100.10.10">
    <property type="match status" value="1"/>
</dbReference>
<dbReference type="Proteomes" id="UP000037210">
    <property type="component" value="Unassembled WGS sequence"/>
</dbReference>
<reference evidence="5 6" key="1">
    <citation type="submission" date="2015-06" db="EMBL/GenBank/DDBJ databases">
        <title>New insights into the roles of widespread benthic archaea in carbon and nitrogen cycling.</title>
        <authorList>
            <person name="Lazar C.S."/>
            <person name="Baker B.J."/>
            <person name="Seitz K.W."/>
            <person name="Hyde A.S."/>
            <person name="Dick G.J."/>
            <person name="Hinrichs K.-U."/>
            <person name="Teske A.P."/>
        </authorList>
    </citation>
    <scope>NUCLEOTIDE SEQUENCE [LARGE SCALE GENOMIC DNA]</scope>
    <source>
        <strain evidence="5">DG-45</strain>
    </source>
</reference>
<proteinExistence type="inferred from homology"/>
<dbReference type="GO" id="GO:0006412">
    <property type="term" value="P:translation"/>
    <property type="evidence" value="ECO:0007669"/>
    <property type="project" value="UniProtKB-UniRule"/>
</dbReference>
<keyword evidence="2 3" id="KW-0687">Ribonucleoprotein</keyword>
<evidence type="ECO:0000256" key="3">
    <source>
        <dbReference type="HAMAP-Rule" id="MF_00329"/>
    </source>
</evidence>
<accession>A0A0M0BN90</accession>
<feature type="domain" description="Large ribosomal subunit protein uL15/eL18" evidence="4">
    <location>
        <begin position="73"/>
        <end position="108"/>
    </location>
</feature>
<name>A0A0M0BN90_9ARCH</name>
<dbReference type="NCBIfam" id="NF003079">
    <property type="entry name" value="PRK04005.1"/>
    <property type="match status" value="1"/>
</dbReference>
<sequence length="129" mass="13445">MGGLRGGRGGGGRGVTNPELEATIRALRAASRGDGPALWRALADELDRAKRSRAAVNLSRISRHTEAGDVVAVPGKVLAAGALAHPVTVAAFSFSEMAREKIALAEGRALSLVELLEEGAEPSRIRILK</sequence>
<dbReference type="SUPFAM" id="SSF52080">
    <property type="entry name" value="Ribosomal proteins L15p and L18e"/>
    <property type="match status" value="1"/>
</dbReference>
<evidence type="ECO:0000256" key="1">
    <source>
        <dbReference type="ARBA" id="ARBA00022980"/>
    </source>
</evidence>
<evidence type="ECO:0000256" key="2">
    <source>
        <dbReference type="ARBA" id="ARBA00023274"/>
    </source>
</evidence>
<dbReference type="InterPro" id="IPR022947">
    <property type="entry name" value="Ribosomal_eL18_arc"/>
</dbReference>
<keyword evidence="1 3" id="KW-0689">Ribosomal protein</keyword>
<dbReference type="EMBL" id="LFWZ01000045">
    <property type="protein sequence ID" value="KON30003.1"/>
    <property type="molecule type" value="Genomic_DNA"/>
</dbReference>
<protein>
    <recommendedName>
        <fullName evidence="3">Large ribosomal subunit protein eL18</fullName>
    </recommendedName>
</protein>
<dbReference type="GO" id="GO:0005840">
    <property type="term" value="C:ribosome"/>
    <property type="evidence" value="ECO:0007669"/>
    <property type="project" value="UniProtKB-KW"/>
</dbReference>
<comment type="caution">
    <text evidence="5">The sequence shown here is derived from an EMBL/GenBank/DDBJ whole genome shotgun (WGS) entry which is preliminary data.</text>
</comment>
<evidence type="ECO:0000259" key="4">
    <source>
        <dbReference type="Pfam" id="PF00828"/>
    </source>
</evidence>
<dbReference type="InterPro" id="IPR021131">
    <property type="entry name" value="Ribosomal_uL15/eL18"/>
</dbReference>
<evidence type="ECO:0000313" key="5">
    <source>
        <dbReference type="EMBL" id="KON30003.1"/>
    </source>
</evidence>
<dbReference type="InterPro" id="IPR036227">
    <property type="entry name" value="Ribosomal_uL15/eL18_sf"/>
</dbReference>
<evidence type="ECO:0000313" key="6">
    <source>
        <dbReference type="Proteomes" id="UP000037210"/>
    </source>
</evidence>
<dbReference type="GO" id="GO:1990904">
    <property type="term" value="C:ribonucleoprotein complex"/>
    <property type="evidence" value="ECO:0007669"/>
    <property type="project" value="UniProtKB-KW"/>
</dbReference>
<dbReference type="Pfam" id="PF00828">
    <property type="entry name" value="Ribosomal_L27A"/>
    <property type="match status" value="1"/>
</dbReference>